<keyword evidence="3" id="KW-0812">Transmembrane</keyword>
<dbReference type="InterPro" id="IPR016785">
    <property type="entry name" value="ComGD"/>
</dbReference>
<keyword evidence="5" id="KW-1185">Reference proteome</keyword>
<protein>
    <submittedName>
        <fullName evidence="4">Competence type IV pilus minor pilin ComGD</fullName>
    </submittedName>
</protein>
<keyword evidence="3" id="KW-0472">Membrane</keyword>
<dbReference type="InterPro" id="IPR012902">
    <property type="entry name" value="N_methyl_site"/>
</dbReference>
<dbReference type="PROSITE" id="PS00409">
    <property type="entry name" value="PROKAR_NTER_METHYL"/>
    <property type="match status" value="1"/>
</dbReference>
<dbReference type="RefSeq" id="WP_343130893.1">
    <property type="nucleotide sequence ID" value="NZ_JBCITK010000001.1"/>
</dbReference>
<dbReference type="EMBL" id="JBCITK010000001">
    <property type="protein sequence ID" value="MEN0644128.1"/>
    <property type="molecule type" value="Genomic_DNA"/>
</dbReference>
<evidence type="ECO:0000256" key="2">
    <source>
        <dbReference type="ARBA" id="ARBA00023287"/>
    </source>
</evidence>
<name>A0ABU9VJX2_9BACI</name>
<dbReference type="InterPro" id="IPR045584">
    <property type="entry name" value="Pilin-like"/>
</dbReference>
<reference evidence="4 5" key="1">
    <citation type="submission" date="2024-03" db="EMBL/GenBank/DDBJ databases">
        <title>Bacilli Hybrid Assemblies.</title>
        <authorList>
            <person name="Kovac J."/>
        </authorList>
    </citation>
    <scope>NUCLEOTIDE SEQUENCE [LARGE SCALE GENOMIC DNA]</scope>
    <source>
        <strain evidence="4 5">FSL R7-0666</strain>
    </source>
</reference>
<dbReference type="Proteomes" id="UP001418796">
    <property type="component" value="Unassembled WGS sequence"/>
</dbReference>
<proteinExistence type="predicted"/>
<keyword evidence="3" id="KW-1133">Transmembrane helix</keyword>
<feature type="transmembrane region" description="Helical" evidence="3">
    <location>
        <begin position="6"/>
        <end position="27"/>
    </location>
</feature>
<dbReference type="NCBIfam" id="TIGR02532">
    <property type="entry name" value="IV_pilin_GFxxxE"/>
    <property type="match status" value="1"/>
</dbReference>
<evidence type="ECO:0000256" key="1">
    <source>
        <dbReference type="ARBA" id="ARBA00004241"/>
    </source>
</evidence>
<dbReference type="NCBIfam" id="NF040982">
    <property type="entry name" value="ComGD"/>
    <property type="match status" value="1"/>
</dbReference>
<evidence type="ECO:0000313" key="4">
    <source>
        <dbReference type="EMBL" id="MEN0644128.1"/>
    </source>
</evidence>
<comment type="subcellular location">
    <subcellularLocation>
        <location evidence="1">Cell surface</location>
    </subcellularLocation>
</comment>
<dbReference type="PIRSF" id="PIRSF021292">
    <property type="entry name" value="Competence_ComGD"/>
    <property type="match status" value="1"/>
</dbReference>
<keyword evidence="2" id="KW-0178">Competence</keyword>
<accession>A0ABU9VJX2</accession>
<dbReference type="Pfam" id="PF07963">
    <property type="entry name" value="N_methyl"/>
    <property type="match status" value="1"/>
</dbReference>
<comment type="caution">
    <text evidence="4">The sequence shown here is derived from an EMBL/GenBank/DDBJ whole genome shotgun (WGS) entry which is preliminary data.</text>
</comment>
<evidence type="ECO:0000256" key="3">
    <source>
        <dbReference type="SAM" id="Phobius"/>
    </source>
</evidence>
<dbReference type="SUPFAM" id="SSF54523">
    <property type="entry name" value="Pili subunits"/>
    <property type="match status" value="1"/>
</dbReference>
<organism evidence="4 5">
    <name type="scientific">Alkalicoccobacillus gibsonii</name>
    <dbReference type="NCBI Taxonomy" id="79881"/>
    <lineage>
        <taxon>Bacteria</taxon>
        <taxon>Bacillati</taxon>
        <taxon>Bacillota</taxon>
        <taxon>Bacilli</taxon>
        <taxon>Bacillales</taxon>
        <taxon>Bacillaceae</taxon>
        <taxon>Alkalicoccobacillus</taxon>
    </lineage>
</organism>
<gene>
    <name evidence="4" type="primary">comGD</name>
    <name evidence="4" type="ORF">MKY91_13285</name>
</gene>
<sequence>MNEQGYTLIEMLITLTLLSVLTVLPLITFSNVREYHESEYVSWQLKQDFVLAQQLAMARGETIVVQPLANAYQIRLFNWDSYLIRPYATSDMQIRPLSLTGSSVVFNRNGNPRYAGTVLLRTNQQQYVYTLHLGKGRIRYSKQM</sequence>
<evidence type="ECO:0000313" key="5">
    <source>
        <dbReference type="Proteomes" id="UP001418796"/>
    </source>
</evidence>